<dbReference type="EMBL" id="CP064942">
    <property type="protein sequence ID" value="QPH55958.1"/>
    <property type="molecule type" value="Genomic_DNA"/>
</dbReference>
<dbReference type="AlphaFoldDB" id="A0A7S9QED5"/>
<evidence type="ECO:0000313" key="4">
    <source>
        <dbReference type="Proteomes" id="UP000594800"/>
    </source>
</evidence>
<dbReference type="Proteomes" id="UP000594800">
    <property type="component" value="Chromosome"/>
</dbReference>
<sequence length="66" mass="6745">MTRTTRFLTVLTLALAGIATAAGAQSTPASLFASAQDGVEVRLASFGGNPGDLVTWPQGRDAGQRP</sequence>
<organism evidence="3 4">
    <name type="scientific">Pontivivens ytuae</name>
    <dbReference type="NCBI Taxonomy" id="2789856"/>
    <lineage>
        <taxon>Bacteria</taxon>
        <taxon>Pseudomonadati</taxon>
        <taxon>Pseudomonadota</taxon>
        <taxon>Alphaproteobacteria</taxon>
        <taxon>Rhodobacterales</taxon>
        <taxon>Paracoccaceae</taxon>
        <taxon>Pontivivens</taxon>
    </lineage>
</organism>
<feature type="signal peptide" evidence="1">
    <location>
        <begin position="1"/>
        <end position="24"/>
    </location>
</feature>
<dbReference type="KEGG" id="poz:I0K15_09535"/>
<proteinExistence type="predicted"/>
<feature type="chain" id="PRO_5036212507" evidence="1">
    <location>
        <begin position="25"/>
        <end position="66"/>
    </location>
</feature>
<gene>
    <name evidence="2" type="ORF">I0K15_09535</name>
    <name evidence="3" type="ORF">I0K15_09615</name>
</gene>
<accession>A0A7S9QED5</accession>
<evidence type="ECO:0000313" key="2">
    <source>
        <dbReference type="EMBL" id="QPH55943.1"/>
    </source>
</evidence>
<keyword evidence="4" id="KW-1185">Reference proteome</keyword>
<protein>
    <submittedName>
        <fullName evidence="3">Uncharacterized protein</fullName>
    </submittedName>
</protein>
<reference evidence="3 4" key="1">
    <citation type="submission" date="2020-11" db="EMBL/GenBank/DDBJ databases">
        <title>Description of Pontivivens ytuae sp. nov. isolated from deep sea sediment of Mariana Trench.</title>
        <authorList>
            <person name="Wang Z."/>
            <person name="Sun Q.-L."/>
            <person name="Xu X.-D."/>
            <person name="Tang Y.-Z."/>
            <person name="Zhang J."/>
        </authorList>
    </citation>
    <scope>NUCLEOTIDE SEQUENCE [LARGE SCALE GENOMIC DNA]</scope>
    <source>
        <strain evidence="3 4">MT2928</strain>
    </source>
</reference>
<keyword evidence="1" id="KW-0732">Signal</keyword>
<name>A0A7S9QED5_9RHOB</name>
<dbReference type="KEGG" id="poz:I0K15_09615"/>
<dbReference type="RefSeq" id="WP_196105205.1">
    <property type="nucleotide sequence ID" value="NZ_CP064942.1"/>
</dbReference>
<dbReference type="EMBL" id="CP064942">
    <property type="protein sequence ID" value="QPH55943.1"/>
    <property type="molecule type" value="Genomic_DNA"/>
</dbReference>
<evidence type="ECO:0000313" key="3">
    <source>
        <dbReference type="EMBL" id="QPH55958.1"/>
    </source>
</evidence>
<evidence type="ECO:0000256" key="1">
    <source>
        <dbReference type="SAM" id="SignalP"/>
    </source>
</evidence>